<accession>A0AAV4C0E7</accession>
<sequence length="121" mass="13564">MSVTARDGQESGPIATAEPIRRCDQEKLQRRPDKLLSLSRYVSERCSQPTVSAMGSNSSSEEHPGFTNFVLFGQDRVLCADVTCRNIGDNILHEIKIKCYTLSLLVYSVVEWLRKSSQEPS</sequence>
<dbReference type="EMBL" id="BLXT01005746">
    <property type="protein sequence ID" value="GFO25358.1"/>
    <property type="molecule type" value="Genomic_DNA"/>
</dbReference>
<proteinExistence type="predicted"/>
<evidence type="ECO:0000256" key="1">
    <source>
        <dbReference type="SAM" id="MobiDB-lite"/>
    </source>
</evidence>
<comment type="caution">
    <text evidence="2">The sequence shown here is derived from an EMBL/GenBank/DDBJ whole genome shotgun (WGS) entry which is preliminary data.</text>
</comment>
<dbReference type="Proteomes" id="UP000735302">
    <property type="component" value="Unassembled WGS sequence"/>
</dbReference>
<dbReference type="AlphaFoldDB" id="A0AAV4C0E7"/>
<gene>
    <name evidence="2" type="ORF">PoB_005186300</name>
</gene>
<feature type="region of interest" description="Disordered" evidence="1">
    <location>
        <begin position="1"/>
        <end position="23"/>
    </location>
</feature>
<evidence type="ECO:0000313" key="2">
    <source>
        <dbReference type="EMBL" id="GFO25358.1"/>
    </source>
</evidence>
<organism evidence="2 3">
    <name type="scientific">Plakobranchus ocellatus</name>
    <dbReference type="NCBI Taxonomy" id="259542"/>
    <lineage>
        <taxon>Eukaryota</taxon>
        <taxon>Metazoa</taxon>
        <taxon>Spiralia</taxon>
        <taxon>Lophotrochozoa</taxon>
        <taxon>Mollusca</taxon>
        <taxon>Gastropoda</taxon>
        <taxon>Heterobranchia</taxon>
        <taxon>Euthyneura</taxon>
        <taxon>Panpulmonata</taxon>
        <taxon>Sacoglossa</taxon>
        <taxon>Placobranchoidea</taxon>
        <taxon>Plakobranchidae</taxon>
        <taxon>Plakobranchus</taxon>
    </lineage>
</organism>
<protein>
    <submittedName>
        <fullName evidence="2">Uncharacterized protein</fullName>
    </submittedName>
</protein>
<reference evidence="2 3" key="1">
    <citation type="journal article" date="2021" name="Elife">
        <title>Chloroplast acquisition without the gene transfer in kleptoplastic sea slugs, Plakobranchus ocellatus.</title>
        <authorList>
            <person name="Maeda T."/>
            <person name="Takahashi S."/>
            <person name="Yoshida T."/>
            <person name="Shimamura S."/>
            <person name="Takaki Y."/>
            <person name="Nagai Y."/>
            <person name="Toyoda A."/>
            <person name="Suzuki Y."/>
            <person name="Arimoto A."/>
            <person name="Ishii H."/>
            <person name="Satoh N."/>
            <person name="Nishiyama T."/>
            <person name="Hasebe M."/>
            <person name="Maruyama T."/>
            <person name="Minagawa J."/>
            <person name="Obokata J."/>
            <person name="Shigenobu S."/>
        </authorList>
    </citation>
    <scope>NUCLEOTIDE SEQUENCE [LARGE SCALE GENOMIC DNA]</scope>
</reference>
<evidence type="ECO:0000313" key="3">
    <source>
        <dbReference type="Proteomes" id="UP000735302"/>
    </source>
</evidence>
<keyword evidence="3" id="KW-1185">Reference proteome</keyword>
<name>A0AAV4C0E7_9GAST</name>